<keyword evidence="11" id="KW-1185">Reference proteome</keyword>
<dbReference type="InterPro" id="IPR036737">
    <property type="entry name" value="OmpA-like_sf"/>
</dbReference>
<feature type="transmembrane region" description="Helical" evidence="8">
    <location>
        <begin position="15"/>
        <end position="36"/>
    </location>
</feature>
<keyword evidence="10" id="KW-0282">Flagellum</keyword>
<evidence type="ECO:0000256" key="6">
    <source>
        <dbReference type="ARBA" id="ARBA00023136"/>
    </source>
</evidence>
<evidence type="ECO:0000256" key="4">
    <source>
        <dbReference type="ARBA" id="ARBA00022692"/>
    </source>
</evidence>
<reference evidence="10 11" key="1">
    <citation type="submission" date="2019-02" db="EMBL/GenBank/DDBJ databases">
        <title>Deep-cultivation of Planctomycetes and their phenomic and genomic characterization uncovers novel biology.</title>
        <authorList>
            <person name="Wiegand S."/>
            <person name="Jogler M."/>
            <person name="Boedeker C."/>
            <person name="Pinto D."/>
            <person name="Vollmers J."/>
            <person name="Rivas-Marin E."/>
            <person name="Kohn T."/>
            <person name="Peeters S.H."/>
            <person name="Heuer A."/>
            <person name="Rast P."/>
            <person name="Oberbeckmann S."/>
            <person name="Bunk B."/>
            <person name="Jeske O."/>
            <person name="Meyerdierks A."/>
            <person name="Storesund J.E."/>
            <person name="Kallscheuer N."/>
            <person name="Luecker S."/>
            <person name="Lage O.M."/>
            <person name="Pohl T."/>
            <person name="Merkel B.J."/>
            <person name="Hornburger P."/>
            <person name="Mueller R.-W."/>
            <person name="Bruemmer F."/>
            <person name="Labrenz M."/>
            <person name="Spormann A.M."/>
            <person name="Op den Camp H."/>
            <person name="Overmann J."/>
            <person name="Amann R."/>
            <person name="Jetten M.S.M."/>
            <person name="Mascher T."/>
            <person name="Medema M.H."/>
            <person name="Devos D.P."/>
            <person name="Kaster A.-K."/>
            <person name="Ovreas L."/>
            <person name="Rohde M."/>
            <person name="Galperin M.Y."/>
            <person name="Jogler C."/>
        </authorList>
    </citation>
    <scope>NUCLEOTIDE SEQUENCE [LARGE SCALE GENOMIC DNA]</scope>
    <source>
        <strain evidence="10 11">KS4</strain>
    </source>
</reference>
<dbReference type="Pfam" id="PF00691">
    <property type="entry name" value="OmpA"/>
    <property type="match status" value="1"/>
</dbReference>
<comment type="similarity">
    <text evidence="2">Belongs to the MotB family.</text>
</comment>
<dbReference type="PANTHER" id="PTHR30329:SF21">
    <property type="entry name" value="LIPOPROTEIN YIAD-RELATED"/>
    <property type="match status" value="1"/>
</dbReference>
<dbReference type="InterPro" id="IPR050330">
    <property type="entry name" value="Bact_OuterMem_StrucFunc"/>
</dbReference>
<evidence type="ECO:0000256" key="7">
    <source>
        <dbReference type="PROSITE-ProRule" id="PRU00473"/>
    </source>
</evidence>
<organism evidence="10 11">
    <name type="scientific">Poriferisphaera corsica</name>
    <dbReference type="NCBI Taxonomy" id="2528020"/>
    <lineage>
        <taxon>Bacteria</taxon>
        <taxon>Pseudomonadati</taxon>
        <taxon>Planctomycetota</taxon>
        <taxon>Phycisphaerae</taxon>
        <taxon>Phycisphaerales</taxon>
        <taxon>Phycisphaeraceae</taxon>
        <taxon>Poriferisphaera</taxon>
    </lineage>
</organism>
<evidence type="ECO:0000256" key="2">
    <source>
        <dbReference type="ARBA" id="ARBA00008914"/>
    </source>
</evidence>
<protein>
    <submittedName>
        <fullName evidence="10">Flagellar motor protein MotB</fullName>
    </submittedName>
</protein>
<dbReference type="KEGG" id="pcor:KS4_12230"/>
<dbReference type="OrthoDB" id="9815217at2"/>
<dbReference type="EMBL" id="CP036425">
    <property type="protein sequence ID" value="QDU33178.1"/>
    <property type="molecule type" value="Genomic_DNA"/>
</dbReference>
<evidence type="ECO:0000259" key="9">
    <source>
        <dbReference type="PROSITE" id="PS51123"/>
    </source>
</evidence>
<dbReference type="PROSITE" id="PS51123">
    <property type="entry name" value="OMPA_2"/>
    <property type="match status" value="1"/>
</dbReference>
<keyword evidence="10" id="KW-0969">Cilium</keyword>
<keyword evidence="5 8" id="KW-1133">Transmembrane helix</keyword>
<comment type="subcellular location">
    <subcellularLocation>
        <location evidence="1">Cell membrane</location>
        <topology evidence="1">Single-pass membrane protein</topology>
    </subcellularLocation>
</comment>
<dbReference type="CDD" id="cd07185">
    <property type="entry name" value="OmpA_C-like"/>
    <property type="match status" value="1"/>
</dbReference>
<evidence type="ECO:0000313" key="11">
    <source>
        <dbReference type="Proteomes" id="UP000317369"/>
    </source>
</evidence>
<evidence type="ECO:0000256" key="8">
    <source>
        <dbReference type="SAM" id="Phobius"/>
    </source>
</evidence>
<dbReference type="InterPro" id="IPR025713">
    <property type="entry name" value="MotB-like_N_dom"/>
</dbReference>
<dbReference type="GO" id="GO:0005886">
    <property type="term" value="C:plasma membrane"/>
    <property type="evidence" value="ECO:0007669"/>
    <property type="project" value="UniProtKB-SubCell"/>
</dbReference>
<dbReference type="SUPFAM" id="SSF103088">
    <property type="entry name" value="OmpA-like"/>
    <property type="match status" value="1"/>
</dbReference>
<evidence type="ECO:0000256" key="1">
    <source>
        <dbReference type="ARBA" id="ARBA00004162"/>
    </source>
</evidence>
<accession>A0A517YSI5</accession>
<evidence type="ECO:0000256" key="5">
    <source>
        <dbReference type="ARBA" id="ARBA00022989"/>
    </source>
</evidence>
<feature type="domain" description="OmpA-like" evidence="9">
    <location>
        <begin position="111"/>
        <end position="236"/>
    </location>
</feature>
<dbReference type="RefSeq" id="WP_145075882.1">
    <property type="nucleotide sequence ID" value="NZ_CP036425.1"/>
</dbReference>
<sequence length="248" mass="27768">MAKKHKCPPAGAPDWMVTFSDMTTLLLCFFVLIIAFSEIKKEDEFQAVVEEVKKAFGMKGGGGRLPTNDDPELTLIQRLEALNLQRQKMENESNTEDPGIEGKERETTVIRPGMLIVLGGPITFEHGSANLTQKAKEQLDFIATQTRGNNNLIEIAGHAASMESRDLPARFTTLWDLSYARANATLDYLTSDKVALNPNRFRLISNADREPVVRRLYSPDQQAPNRRVIVRVSESIVRDYTQPIALGH</sequence>
<keyword evidence="3" id="KW-1003">Cell membrane</keyword>
<dbReference type="PANTHER" id="PTHR30329">
    <property type="entry name" value="STATOR ELEMENT OF FLAGELLAR MOTOR COMPLEX"/>
    <property type="match status" value="1"/>
</dbReference>
<keyword evidence="6 7" id="KW-0472">Membrane</keyword>
<name>A0A517YSI5_9BACT</name>
<dbReference type="Pfam" id="PF13677">
    <property type="entry name" value="MotB_plug"/>
    <property type="match status" value="1"/>
</dbReference>
<dbReference type="Proteomes" id="UP000317369">
    <property type="component" value="Chromosome"/>
</dbReference>
<dbReference type="InterPro" id="IPR006665">
    <property type="entry name" value="OmpA-like"/>
</dbReference>
<gene>
    <name evidence="10" type="ORF">KS4_12230</name>
</gene>
<dbReference type="AlphaFoldDB" id="A0A517YSI5"/>
<evidence type="ECO:0000256" key="3">
    <source>
        <dbReference type="ARBA" id="ARBA00022475"/>
    </source>
</evidence>
<dbReference type="Gene3D" id="3.30.1330.60">
    <property type="entry name" value="OmpA-like domain"/>
    <property type="match status" value="1"/>
</dbReference>
<evidence type="ECO:0000313" key="10">
    <source>
        <dbReference type="EMBL" id="QDU33178.1"/>
    </source>
</evidence>
<proteinExistence type="inferred from homology"/>
<keyword evidence="10" id="KW-0966">Cell projection</keyword>
<keyword evidence="4 8" id="KW-0812">Transmembrane</keyword>